<dbReference type="AlphaFoldDB" id="A0A1X2HQ42"/>
<dbReference type="OrthoDB" id="10021397at2759"/>
<evidence type="ECO:0000256" key="2">
    <source>
        <dbReference type="ARBA" id="ARBA00022448"/>
    </source>
</evidence>
<feature type="compositionally biased region" description="Low complexity" evidence="6">
    <location>
        <begin position="34"/>
        <end position="43"/>
    </location>
</feature>
<dbReference type="GO" id="GO:0005886">
    <property type="term" value="C:plasma membrane"/>
    <property type="evidence" value="ECO:0007669"/>
    <property type="project" value="TreeGrafter"/>
</dbReference>
<proteinExistence type="predicted"/>
<feature type="transmembrane region" description="Helical" evidence="7">
    <location>
        <begin position="159"/>
        <end position="179"/>
    </location>
</feature>
<keyword evidence="10" id="KW-1185">Reference proteome</keyword>
<dbReference type="CDD" id="cd17502">
    <property type="entry name" value="MFS_Azr1_MDR_like"/>
    <property type="match status" value="1"/>
</dbReference>
<dbReference type="PANTHER" id="PTHR23501">
    <property type="entry name" value="MAJOR FACILITATOR SUPERFAMILY"/>
    <property type="match status" value="1"/>
</dbReference>
<dbReference type="Gene3D" id="1.20.1720.10">
    <property type="entry name" value="Multidrug resistance protein D"/>
    <property type="match status" value="1"/>
</dbReference>
<dbReference type="PANTHER" id="PTHR23501:SF191">
    <property type="entry name" value="VACUOLAR BASIC AMINO ACID TRANSPORTER 4"/>
    <property type="match status" value="1"/>
</dbReference>
<feature type="transmembrane region" description="Helical" evidence="7">
    <location>
        <begin position="367"/>
        <end position="386"/>
    </location>
</feature>
<evidence type="ECO:0000256" key="3">
    <source>
        <dbReference type="ARBA" id="ARBA00022692"/>
    </source>
</evidence>
<gene>
    <name evidence="9" type="ORF">BCR43DRAFT_469435</name>
</gene>
<feature type="transmembrane region" description="Helical" evidence="7">
    <location>
        <begin position="257"/>
        <end position="276"/>
    </location>
</feature>
<comment type="subcellular location">
    <subcellularLocation>
        <location evidence="1">Endomembrane system</location>
        <topology evidence="1">Multi-pass membrane protein</topology>
    </subcellularLocation>
</comment>
<dbReference type="PROSITE" id="PS50850">
    <property type="entry name" value="MFS"/>
    <property type="match status" value="1"/>
</dbReference>
<dbReference type="Pfam" id="PF07690">
    <property type="entry name" value="MFS_1"/>
    <property type="match status" value="1"/>
</dbReference>
<keyword evidence="3 7" id="KW-0812">Transmembrane</keyword>
<dbReference type="GO" id="GO:0022857">
    <property type="term" value="F:transmembrane transporter activity"/>
    <property type="evidence" value="ECO:0007669"/>
    <property type="project" value="InterPro"/>
</dbReference>
<evidence type="ECO:0000313" key="9">
    <source>
        <dbReference type="EMBL" id="ORZ01016.1"/>
    </source>
</evidence>
<comment type="caution">
    <text evidence="9">The sequence shown here is derived from an EMBL/GenBank/DDBJ whole genome shotgun (WGS) entry which is preliminary data.</text>
</comment>
<name>A0A1X2HQ42_SYNRA</name>
<dbReference type="InParanoid" id="A0A1X2HQ42"/>
<evidence type="ECO:0000313" key="10">
    <source>
        <dbReference type="Proteomes" id="UP000242180"/>
    </source>
</evidence>
<reference evidence="9 10" key="1">
    <citation type="submission" date="2016-07" db="EMBL/GenBank/DDBJ databases">
        <title>Pervasive Adenine N6-methylation of Active Genes in Fungi.</title>
        <authorList>
            <consortium name="DOE Joint Genome Institute"/>
            <person name="Mondo S.J."/>
            <person name="Dannebaum R.O."/>
            <person name="Kuo R.C."/>
            <person name="Labutti K."/>
            <person name="Haridas S."/>
            <person name="Kuo A."/>
            <person name="Salamov A."/>
            <person name="Ahrendt S.R."/>
            <person name="Lipzen A."/>
            <person name="Sullivan W."/>
            <person name="Andreopoulos W.B."/>
            <person name="Clum A."/>
            <person name="Lindquist E."/>
            <person name="Daum C."/>
            <person name="Ramamoorthy G.K."/>
            <person name="Gryganskyi A."/>
            <person name="Culley D."/>
            <person name="Magnuson J.K."/>
            <person name="James T.Y."/>
            <person name="O'Malley M.A."/>
            <person name="Stajich J.E."/>
            <person name="Spatafora J.W."/>
            <person name="Visel A."/>
            <person name="Grigoriev I.V."/>
        </authorList>
    </citation>
    <scope>NUCLEOTIDE SEQUENCE [LARGE SCALE GENOMIC DNA]</scope>
    <source>
        <strain evidence="9 10">NRRL 2496</strain>
    </source>
</reference>
<feature type="transmembrane region" description="Helical" evidence="7">
    <location>
        <begin position="282"/>
        <end position="307"/>
    </location>
</feature>
<dbReference type="PRINTS" id="PR01036">
    <property type="entry name" value="TCRTETB"/>
</dbReference>
<dbReference type="GO" id="GO:0012505">
    <property type="term" value="C:endomembrane system"/>
    <property type="evidence" value="ECO:0007669"/>
    <property type="project" value="UniProtKB-SubCell"/>
</dbReference>
<feature type="transmembrane region" description="Helical" evidence="7">
    <location>
        <begin position="191"/>
        <end position="211"/>
    </location>
</feature>
<evidence type="ECO:0000256" key="4">
    <source>
        <dbReference type="ARBA" id="ARBA00022989"/>
    </source>
</evidence>
<feature type="transmembrane region" description="Helical" evidence="7">
    <location>
        <begin position="59"/>
        <end position="86"/>
    </location>
</feature>
<evidence type="ECO:0000259" key="8">
    <source>
        <dbReference type="PROSITE" id="PS50850"/>
    </source>
</evidence>
<organism evidence="9 10">
    <name type="scientific">Syncephalastrum racemosum</name>
    <name type="common">Filamentous fungus</name>
    <dbReference type="NCBI Taxonomy" id="13706"/>
    <lineage>
        <taxon>Eukaryota</taxon>
        <taxon>Fungi</taxon>
        <taxon>Fungi incertae sedis</taxon>
        <taxon>Mucoromycota</taxon>
        <taxon>Mucoromycotina</taxon>
        <taxon>Mucoromycetes</taxon>
        <taxon>Mucorales</taxon>
        <taxon>Syncephalastraceae</taxon>
        <taxon>Syncephalastrum</taxon>
    </lineage>
</organism>
<feature type="transmembrane region" description="Helical" evidence="7">
    <location>
        <begin position="98"/>
        <end position="116"/>
    </location>
</feature>
<feature type="transmembrane region" description="Helical" evidence="7">
    <location>
        <begin position="530"/>
        <end position="549"/>
    </location>
</feature>
<feature type="transmembrane region" description="Helical" evidence="7">
    <location>
        <begin position="393"/>
        <end position="412"/>
    </location>
</feature>
<keyword evidence="5 7" id="KW-0472">Membrane</keyword>
<dbReference type="InterPro" id="IPR020846">
    <property type="entry name" value="MFS_dom"/>
</dbReference>
<evidence type="ECO:0000256" key="6">
    <source>
        <dbReference type="SAM" id="MobiDB-lite"/>
    </source>
</evidence>
<feature type="transmembrane region" description="Helical" evidence="7">
    <location>
        <begin position="128"/>
        <end position="147"/>
    </location>
</feature>
<sequence length="566" mass="60903">MSAGLPKETGYIIESAHTESRVYYNPSDAERGRSASSSTTSTAEYTQPSSERKEEYNGLYLFIIMSSLFLSLLLVSLDQCIVSTAIPVISASFHTLDQASWIGTSYILPLTVFQPLYGKLADAFGRKLVLLVSIAIFLIGSGLSGSSKNLAVLCVMRGVQGLGGAGIVPLVMVMIGDLVSARRRGKYQGMVALCWATGSIAGPLVGGALAQNAGWPWVFYINIPIGVVPMVIILFFFREPVSFASMRKDLCAKLVRLDLLGAALVMGAGTCFLLATQWGGIVYAWGSATIIGLYVGFVAFVLALLLVSWRISREPIMPLDVIGNRANLCMFGMAFSATMAMFINVYYLPIYFQVAYGDTPTMAGIELLPFLLPVDIVSISVGFIVSRSGRYRFSFPIGTALVTIGGGLQSMLNMQSSRGEQIGYLIVTGAGVGFCIQTMFVAAQASANDKPEKIGTYISLVSFFEYCGFASGVAVGSAIHGNLLNRYLQDNTSLTSTQLMQAQSNPDFIRTLSSTVREQVSDAYAQSLKWTFVAVAVCGAVGFIFSLGMDEHPLPKKKQTEKEEAS</sequence>
<dbReference type="InterPro" id="IPR036259">
    <property type="entry name" value="MFS_trans_sf"/>
</dbReference>
<protein>
    <submittedName>
        <fullName evidence="9">Major facilitator superfamily domain-containing protein</fullName>
    </submittedName>
</protein>
<feature type="region of interest" description="Disordered" evidence="6">
    <location>
        <begin position="23"/>
        <end position="50"/>
    </location>
</feature>
<keyword evidence="4 7" id="KW-1133">Transmembrane helix</keyword>
<feature type="domain" description="Major facilitator superfamily (MFS) profile" evidence="8">
    <location>
        <begin position="64"/>
        <end position="554"/>
    </location>
</feature>
<dbReference type="STRING" id="13706.A0A1X2HQ42"/>
<evidence type="ECO:0000256" key="1">
    <source>
        <dbReference type="ARBA" id="ARBA00004127"/>
    </source>
</evidence>
<dbReference type="InterPro" id="IPR011701">
    <property type="entry name" value="MFS"/>
</dbReference>
<dbReference type="SUPFAM" id="SSF103473">
    <property type="entry name" value="MFS general substrate transporter"/>
    <property type="match status" value="1"/>
</dbReference>
<feature type="transmembrane region" description="Helical" evidence="7">
    <location>
        <begin position="217"/>
        <end position="237"/>
    </location>
</feature>
<feature type="transmembrane region" description="Helical" evidence="7">
    <location>
        <begin position="454"/>
        <end position="479"/>
    </location>
</feature>
<evidence type="ECO:0000256" key="5">
    <source>
        <dbReference type="ARBA" id="ARBA00023136"/>
    </source>
</evidence>
<accession>A0A1X2HQ42</accession>
<keyword evidence="2" id="KW-0813">Transport</keyword>
<feature type="transmembrane region" description="Helical" evidence="7">
    <location>
        <begin position="424"/>
        <end position="442"/>
    </location>
</feature>
<evidence type="ECO:0000256" key="7">
    <source>
        <dbReference type="SAM" id="Phobius"/>
    </source>
</evidence>
<dbReference type="Gene3D" id="1.20.1250.20">
    <property type="entry name" value="MFS general substrate transporter like domains"/>
    <property type="match status" value="1"/>
</dbReference>
<dbReference type="EMBL" id="MCGN01000002">
    <property type="protein sequence ID" value="ORZ01016.1"/>
    <property type="molecule type" value="Genomic_DNA"/>
</dbReference>
<dbReference type="Proteomes" id="UP000242180">
    <property type="component" value="Unassembled WGS sequence"/>
</dbReference>
<feature type="transmembrane region" description="Helical" evidence="7">
    <location>
        <begin position="328"/>
        <end position="347"/>
    </location>
</feature>